<dbReference type="Proteomes" id="UP000032566">
    <property type="component" value="Unassembled WGS sequence"/>
</dbReference>
<dbReference type="Gene3D" id="3.30.70.1790">
    <property type="entry name" value="RepB DNA-primase, N-terminal domain"/>
    <property type="match status" value="1"/>
</dbReference>
<dbReference type="InterPro" id="IPR014015">
    <property type="entry name" value="Helicase_SF3_DNA-vir"/>
</dbReference>
<organism evidence="5 6">
    <name type="scientific">Acidovorax temperans</name>
    <dbReference type="NCBI Taxonomy" id="80878"/>
    <lineage>
        <taxon>Bacteria</taxon>
        <taxon>Pseudomonadati</taxon>
        <taxon>Pseudomonadota</taxon>
        <taxon>Betaproteobacteria</taxon>
        <taxon>Burkholderiales</taxon>
        <taxon>Comamonadaceae</taxon>
        <taxon>Acidovorax</taxon>
    </lineage>
</organism>
<dbReference type="Pfam" id="PF16793">
    <property type="entry name" value="RepB_primase"/>
    <property type="match status" value="1"/>
</dbReference>
<evidence type="ECO:0000256" key="2">
    <source>
        <dbReference type="ARBA" id="ARBA00022801"/>
    </source>
</evidence>
<dbReference type="InterPro" id="IPR027417">
    <property type="entry name" value="P-loop_NTPase"/>
</dbReference>
<dbReference type="Gene3D" id="3.40.50.300">
    <property type="entry name" value="P-loop containing nucleotide triphosphate hydrolases"/>
    <property type="match status" value="1"/>
</dbReference>
<dbReference type="PANTHER" id="PTHR35372">
    <property type="entry name" value="ATP BINDING PROTEIN-RELATED"/>
    <property type="match status" value="1"/>
</dbReference>
<dbReference type="InterPro" id="IPR051620">
    <property type="entry name" value="ORF904-like_C"/>
</dbReference>
<evidence type="ECO:0000259" key="4">
    <source>
        <dbReference type="PROSITE" id="PS51206"/>
    </source>
</evidence>
<dbReference type="InterPro" id="IPR006500">
    <property type="entry name" value="Helicase_put_C_phage/plasmid"/>
</dbReference>
<keyword evidence="1" id="KW-0547">Nucleotide-binding</keyword>
<dbReference type="EMBL" id="JXYQ01000020">
    <property type="protein sequence ID" value="KJA11119.1"/>
    <property type="molecule type" value="Genomic_DNA"/>
</dbReference>
<dbReference type="InterPro" id="IPR014819">
    <property type="entry name" value="PriCT_2"/>
</dbReference>
<feature type="domain" description="SF3 helicase" evidence="4">
    <location>
        <begin position="454"/>
        <end position="616"/>
    </location>
</feature>
<sequence length="733" mass="82288">MRKFKRILHGSAPAVFQTFSKKLQRSTADGKVMRMSWSQANADTLVKANTEGLHVAMTVNSLRADRRRNEDVTRINAVFIDSDDGNISPSMLLKLPVPPHFIVKTSEKKLHAYWLLKHCTVADFKTLQKSLAKKFGTDPSVCDPARAMRMPGTYNHKYQPPYLAKLIHCDDDRSAVSVKHLIKQLDLFILHQPGSTAEASNTKAEDTASDNAMLSQIDAALKAIPAEERSIWLRVGMALHSHDPGPNGFSRWDEWSRRTTRENYDANDQRSTWDNFKPSGITIGTLFYLARQAGGTTTTEIDESAMAELFAQTFSNKLRHDPQTRKWYEFDGTVWKADAQAPVRCAREMIETLKTTVSPANRAAYKRFQSVSGFKSIVSHAELLPSLIVTANQFDRNADLLALDNGVLNLSTGMFRPATPEDMLRRRANVTYTPDSQCPTWIAFMRAITRDRRELYEYIREAIGYTLFGHTREQVFFLLFGSGRNGKGVLMHTINRLLGDYAADVVPSLLTKAYSGSPNGPSPAIAVLQGARMVTCTELSTSSKFDDAFVKQISGGDALSARAVYGDQVTFEPEGTLWISTNSVPQIGSDDDAMWRRLRVLPFDAVFSGEAHDPFLEEKLHAELPGILNWALKGAITYAKRGKLPECAVVRDMEHRLRKEADPVLSWLVACTKKSASSKARSGTAYESYVRFMRREDRKPLSTSQFRAKLENKGIEHVRARDANYFRGLRLIE</sequence>
<dbReference type="PATRIC" id="fig|80878.5.peg.1007"/>
<gene>
    <name evidence="5" type="ORF">RP29_07500</name>
</gene>
<dbReference type="PROSITE" id="PS51206">
    <property type="entry name" value="SF3_HELICASE_1"/>
    <property type="match status" value="1"/>
</dbReference>
<reference evidence="5 6" key="1">
    <citation type="submission" date="2014-12" db="EMBL/GenBank/DDBJ databases">
        <title>Isolation of bacteria from lake water.</title>
        <authorList>
            <person name="Sheng K.-Y."/>
            <person name="Chin P.-S."/>
            <person name="Chan K.-G."/>
            <person name="Tan G.S."/>
        </authorList>
    </citation>
    <scope>NUCLEOTIDE SEQUENCE [LARGE SCALE GENOMIC DNA]</scope>
    <source>
        <strain evidence="5 6">KY4</strain>
    </source>
</reference>
<dbReference type="STRING" id="80878.RP29_07500"/>
<evidence type="ECO:0000313" key="5">
    <source>
        <dbReference type="EMBL" id="KJA11119.1"/>
    </source>
</evidence>
<evidence type="ECO:0000256" key="3">
    <source>
        <dbReference type="ARBA" id="ARBA00022840"/>
    </source>
</evidence>
<dbReference type="NCBIfam" id="TIGR01613">
    <property type="entry name" value="primase_Cterm"/>
    <property type="match status" value="1"/>
</dbReference>
<keyword evidence="6" id="KW-1185">Reference proteome</keyword>
<dbReference type="SMART" id="SM00885">
    <property type="entry name" value="D5_N"/>
    <property type="match status" value="1"/>
</dbReference>
<dbReference type="InterPro" id="IPR039459">
    <property type="entry name" value="RepB-like_DNA_primase_dom"/>
</dbReference>
<dbReference type="Pfam" id="PF08707">
    <property type="entry name" value="PriCT_2"/>
    <property type="match status" value="1"/>
</dbReference>
<dbReference type="Pfam" id="PF08706">
    <property type="entry name" value="D5_N"/>
    <property type="match status" value="1"/>
</dbReference>
<comment type="caution">
    <text evidence="5">The sequence shown here is derived from an EMBL/GenBank/DDBJ whole genome shotgun (WGS) entry which is preliminary data.</text>
</comment>
<protein>
    <recommendedName>
        <fullName evidence="4">SF3 helicase domain-containing protein</fullName>
    </recommendedName>
</protein>
<dbReference type="InterPro" id="IPR014818">
    <property type="entry name" value="Phage/plasmid_primase_P4_C"/>
</dbReference>
<dbReference type="AlphaFoldDB" id="A0A0D7KAT2"/>
<evidence type="ECO:0000256" key="1">
    <source>
        <dbReference type="ARBA" id="ARBA00022741"/>
    </source>
</evidence>
<dbReference type="PANTHER" id="PTHR35372:SF2">
    <property type="entry name" value="SF3 HELICASE DOMAIN-CONTAINING PROTEIN"/>
    <property type="match status" value="1"/>
</dbReference>
<name>A0A0D7KAT2_9BURK</name>
<keyword evidence="3" id="KW-0067">ATP-binding</keyword>
<dbReference type="GO" id="GO:0016817">
    <property type="term" value="F:hydrolase activity, acting on acid anhydrides"/>
    <property type="evidence" value="ECO:0007669"/>
    <property type="project" value="InterPro"/>
</dbReference>
<evidence type="ECO:0000313" key="6">
    <source>
        <dbReference type="Proteomes" id="UP000032566"/>
    </source>
</evidence>
<proteinExistence type="predicted"/>
<dbReference type="GO" id="GO:0005524">
    <property type="term" value="F:ATP binding"/>
    <property type="evidence" value="ECO:0007669"/>
    <property type="project" value="UniProtKB-KW"/>
</dbReference>
<keyword evidence="2" id="KW-0378">Hydrolase</keyword>
<accession>A0A0D7KAT2</accession>